<comment type="function">
    <text evidence="13">NDH-1 shuttles electrons from NADH, via FMN and iron-sulfur (Fe-S) centers, to quinones in the respiratory chain. Couples the redox reaction to proton translocation (for every two electrons transferred, four hydrogen ions are translocated across the cytoplasmic membrane), and thus conserves the redox energy in a proton gradient.</text>
</comment>
<evidence type="ECO:0000256" key="9">
    <source>
        <dbReference type="ARBA" id="ARBA00023014"/>
    </source>
</evidence>
<dbReference type="Gene3D" id="3.10.20.740">
    <property type="match status" value="1"/>
</dbReference>
<organism evidence="17 18">
    <name type="scientific">Acidiphilium iwatense</name>
    <dbReference type="NCBI Taxonomy" id="768198"/>
    <lineage>
        <taxon>Bacteria</taxon>
        <taxon>Pseudomonadati</taxon>
        <taxon>Pseudomonadota</taxon>
        <taxon>Alphaproteobacteria</taxon>
        <taxon>Acetobacterales</taxon>
        <taxon>Acidocellaceae</taxon>
        <taxon>Acidiphilium</taxon>
    </lineage>
</organism>
<dbReference type="Pfam" id="PF22117">
    <property type="entry name" value="Fer4_Nqo3"/>
    <property type="match status" value="1"/>
</dbReference>
<dbReference type="NCBIfam" id="TIGR01973">
    <property type="entry name" value="NuoG"/>
    <property type="match status" value="1"/>
</dbReference>
<evidence type="ECO:0000256" key="10">
    <source>
        <dbReference type="ARBA" id="ARBA00023027"/>
    </source>
</evidence>
<dbReference type="InterPro" id="IPR006656">
    <property type="entry name" value="Mopterin_OxRdtase"/>
</dbReference>
<dbReference type="InterPro" id="IPR010228">
    <property type="entry name" value="NADH_UbQ_OxRdtase_Gsu"/>
</dbReference>
<evidence type="ECO:0000259" key="14">
    <source>
        <dbReference type="PROSITE" id="PS51085"/>
    </source>
</evidence>
<dbReference type="CDD" id="cd02771">
    <property type="entry name" value="MopB_NDH-1_NuoG2-N7"/>
    <property type="match status" value="1"/>
</dbReference>
<dbReference type="Pfam" id="PF10588">
    <property type="entry name" value="NADH-G_4Fe-4S_3"/>
    <property type="match status" value="1"/>
</dbReference>
<comment type="cofactor">
    <cofactor evidence="1 13">
        <name>[4Fe-4S] cluster</name>
        <dbReference type="ChEBI" id="CHEBI:49883"/>
    </cofactor>
</comment>
<evidence type="ECO:0000256" key="8">
    <source>
        <dbReference type="ARBA" id="ARBA00023004"/>
    </source>
</evidence>
<dbReference type="PROSITE" id="PS51669">
    <property type="entry name" value="4FE4S_MOW_BIS_MGD"/>
    <property type="match status" value="1"/>
</dbReference>
<dbReference type="PROSITE" id="PS51839">
    <property type="entry name" value="4FE4S_HC3"/>
    <property type="match status" value="1"/>
</dbReference>
<dbReference type="InterPro" id="IPR009010">
    <property type="entry name" value="Asp_de-COase-like_dom_sf"/>
</dbReference>
<dbReference type="PROSITE" id="PS00641">
    <property type="entry name" value="COMPLEX1_75K_1"/>
    <property type="match status" value="1"/>
</dbReference>
<dbReference type="Pfam" id="PF00384">
    <property type="entry name" value="Molybdopterin"/>
    <property type="match status" value="1"/>
</dbReference>
<evidence type="ECO:0000256" key="2">
    <source>
        <dbReference type="ARBA" id="ARBA00005404"/>
    </source>
</evidence>
<evidence type="ECO:0000313" key="17">
    <source>
        <dbReference type="EMBL" id="MCF3947145.1"/>
    </source>
</evidence>
<evidence type="ECO:0000256" key="6">
    <source>
        <dbReference type="ARBA" id="ARBA00022723"/>
    </source>
</evidence>
<dbReference type="InterPro" id="IPR019574">
    <property type="entry name" value="NADH_UbQ_OxRdtase_Gsu_4Fe4S-bd"/>
</dbReference>
<comment type="caution">
    <text evidence="17">The sequence shown here is derived from an EMBL/GenBank/DDBJ whole genome shotgun (WGS) entry which is preliminary data.</text>
</comment>
<evidence type="ECO:0000256" key="11">
    <source>
        <dbReference type="ARBA" id="ARBA00023075"/>
    </source>
</evidence>
<dbReference type="CDD" id="cd02788">
    <property type="entry name" value="MopB_CT_NDH-1_NuoG2-N7"/>
    <property type="match status" value="1"/>
</dbReference>
<feature type="domain" description="4Fe-4S His(Cys)3-ligated-type" evidence="16">
    <location>
        <begin position="90"/>
        <end position="129"/>
    </location>
</feature>
<dbReference type="InterPro" id="IPR000283">
    <property type="entry name" value="NADH_UbQ_OxRdtase_75kDa_su_CS"/>
</dbReference>
<sequence length="905" mass="97340">MERGALTMAIIHIDDREFTANPKDNLLQACLSNGFDLPYFCWHPALGSVGACRQCAVRQFANPEDTTGRIVMACMTPATDGTRISIADPEAVSFRASVIEWLMTNHPHDCPVCEEGGECHLQDMTVMTGHAYRRYRFSKRTHRNQYLGPFVKHEMNRCIACYRCVRFYRDYAGGADLDVYAARNNVYFGRAEDGVLENEFSGNLVEVCPTGVFTDKTLSAAYNRKWDMRSAPSVCVHCGVGCNTSVNERGGQVRRILNRYNGAVNGYFLCDRGRFGYGFANRPDRVRTPVLRDPGGSMRTATRTEALDALTKTLGTGGKIIGIGSPRASLEANFALRRLVGADGFHAGVSAREARCLATAIEILQAGAVPTPTLREMEAADVVLVLGEDVADTAPRVALALRQAARGRSMEIADRLKIAHWQDAAVRDAAQGARSPLFVASVAATRLDDIAARTCRAAPCDIARLGFAIRHRIDANAPSVEDLPEAMQALAGEIADALLAAKRPLIVSGCGLGDEAVLRAAAGIAQALNGADRLPGIVLAVPECNSMGLALMQGGSVEDAIDTVTEGATVIVLENDLYRRAERKRVDALFDAAANVIVLDHVSTATVARADIVLPSANFAECDGTLVSGEGRAQRSFQAVFPKDDVQASWMWLRDIAGTSEWHRLDDVVRSLASAMTQFVAIGEATPPGDFRIAGSRIRSEPHRYSGRTAVDADRTVHEPRASVPEESPFSSTMEGYYGQMPASLIPFFWAPAWNSIQSLNKFQDEVGGALRGGDPGVRLFEPNGAAAPRPDATAPGQFVRGPGQWFVVPRRPIFGGEELSALAPAVAERIAAPSLALNPADARSLDVENGGMIDIDFKSGSYRLAVTVAPELPSGVAMLSVGLPGMDWCALPGWGTPRRAEPAP</sequence>
<dbReference type="InterPro" id="IPR050123">
    <property type="entry name" value="Prok_molybdopt-oxidoreductase"/>
</dbReference>
<evidence type="ECO:0000256" key="7">
    <source>
        <dbReference type="ARBA" id="ARBA00022967"/>
    </source>
</evidence>
<dbReference type="InterPro" id="IPR001041">
    <property type="entry name" value="2Fe-2S_ferredoxin-type"/>
</dbReference>
<comment type="cofactor">
    <cofactor evidence="13">
        <name>[2Fe-2S] cluster</name>
        <dbReference type="ChEBI" id="CHEBI:190135"/>
    </cofactor>
    <text evidence="13">Binds 1 [2Fe-2S] cluster per subunit.</text>
</comment>
<feature type="domain" description="2Fe-2S ferredoxin-type" evidence="14">
    <location>
        <begin position="7"/>
        <end position="90"/>
    </location>
</feature>
<reference evidence="17 18" key="1">
    <citation type="submission" date="2022-01" db="EMBL/GenBank/DDBJ databases">
        <authorList>
            <person name="Won M."/>
            <person name="Kim S.-J."/>
            <person name="Kwon S.-W."/>
        </authorList>
    </citation>
    <scope>NUCLEOTIDE SEQUENCE [LARGE SCALE GENOMIC DNA]</scope>
    <source>
        <strain evidence="17 18">KCTC 23505</strain>
    </source>
</reference>
<dbReference type="SUPFAM" id="SSF54292">
    <property type="entry name" value="2Fe-2S ferredoxin-like"/>
    <property type="match status" value="1"/>
</dbReference>
<dbReference type="PANTHER" id="PTHR43105:SF10">
    <property type="entry name" value="NADH-QUINONE OXIDOREDUCTASE SUBUNIT G"/>
    <property type="match status" value="1"/>
</dbReference>
<keyword evidence="5 13" id="KW-0874">Quinone</keyword>
<dbReference type="SMART" id="SM00926">
    <property type="entry name" value="Molybdop_Fe4S4"/>
    <property type="match status" value="1"/>
</dbReference>
<dbReference type="PANTHER" id="PTHR43105">
    <property type="entry name" value="RESPIRATORY NITRATE REDUCTASE"/>
    <property type="match status" value="1"/>
</dbReference>
<evidence type="ECO:0000313" key="18">
    <source>
        <dbReference type="Proteomes" id="UP001521209"/>
    </source>
</evidence>
<dbReference type="InterPro" id="IPR036010">
    <property type="entry name" value="2Fe-2S_ferredoxin-like_sf"/>
</dbReference>
<dbReference type="PROSITE" id="PS00643">
    <property type="entry name" value="COMPLEX1_75K_3"/>
    <property type="match status" value="1"/>
</dbReference>
<dbReference type="CDD" id="cd00207">
    <property type="entry name" value="fer2"/>
    <property type="match status" value="1"/>
</dbReference>
<dbReference type="EMBL" id="JAKGBZ010000018">
    <property type="protein sequence ID" value="MCF3947145.1"/>
    <property type="molecule type" value="Genomic_DNA"/>
</dbReference>
<evidence type="ECO:0000256" key="13">
    <source>
        <dbReference type="RuleBase" id="RU003525"/>
    </source>
</evidence>
<dbReference type="SMART" id="SM00929">
    <property type="entry name" value="NADH-G_4Fe-4S_3"/>
    <property type="match status" value="1"/>
</dbReference>
<keyword evidence="8 13" id="KW-0408">Iron</keyword>
<dbReference type="PROSITE" id="PS00642">
    <property type="entry name" value="COMPLEX1_75K_2"/>
    <property type="match status" value="1"/>
</dbReference>
<evidence type="ECO:0000256" key="3">
    <source>
        <dbReference type="ARBA" id="ARBA00022485"/>
    </source>
</evidence>
<gene>
    <name evidence="17" type="primary">nuoG</name>
    <name evidence="17" type="ORF">L2A60_10690</name>
</gene>
<dbReference type="Gene3D" id="3.30.200.210">
    <property type="match status" value="1"/>
</dbReference>
<dbReference type="SUPFAM" id="SSF53706">
    <property type="entry name" value="Formate dehydrogenase/DMSO reductase, domains 1-3"/>
    <property type="match status" value="1"/>
</dbReference>
<feature type="domain" description="4Fe-4S Mo/W bis-MGD-type" evidence="15">
    <location>
        <begin position="228"/>
        <end position="284"/>
    </location>
</feature>
<keyword evidence="3 13" id="KW-0004">4Fe-4S</keyword>
<dbReference type="InterPro" id="IPR054351">
    <property type="entry name" value="NADH_UbQ_OxRdtase_ferredoxin"/>
</dbReference>
<keyword evidence="4 13" id="KW-0001">2Fe-2S</keyword>
<comment type="catalytic activity">
    <reaction evidence="12 13">
        <text>a quinone + NADH + 5 H(+)(in) = a quinol + NAD(+) + 4 H(+)(out)</text>
        <dbReference type="Rhea" id="RHEA:57888"/>
        <dbReference type="ChEBI" id="CHEBI:15378"/>
        <dbReference type="ChEBI" id="CHEBI:24646"/>
        <dbReference type="ChEBI" id="CHEBI:57540"/>
        <dbReference type="ChEBI" id="CHEBI:57945"/>
        <dbReference type="ChEBI" id="CHEBI:132124"/>
    </reaction>
</comment>
<evidence type="ECO:0000259" key="15">
    <source>
        <dbReference type="PROSITE" id="PS51669"/>
    </source>
</evidence>
<evidence type="ECO:0000256" key="5">
    <source>
        <dbReference type="ARBA" id="ARBA00022719"/>
    </source>
</evidence>
<proteinExistence type="inferred from homology"/>
<keyword evidence="6 13" id="KW-0479">Metal-binding</keyword>
<keyword evidence="18" id="KW-1185">Reference proteome</keyword>
<protein>
    <recommendedName>
        <fullName evidence="13">NADH-quinone oxidoreductase</fullName>
        <ecNumber evidence="13">7.1.1.-</ecNumber>
    </recommendedName>
</protein>
<evidence type="ECO:0000259" key="16">
    <source>
        <dbReference type="PROSITE" id="PS51839"/>
    </source>
</evidence>
<comment type="similarity">
    <text evidence="2 13">Belongs to the complex I 75 kDa subunit family.</text>
</comment>
<evidence type="ECO:0000256" key="4">
    <source>
        <dbReference type="ARBA" id="ARBA00022714"/>
    </source>
</evidence>
<dbReference type="Pfam" id="PF13510">
    <property type="entry name" value="Fer2_4"/>
    <property type="match status" value="1"/>
</dbReference>
<dbReference type="Gene3D" id="3.40.50.740">
    <property type="match status" value="1"/>
</dbReference>
<evidence type="ECO:0000256" key="1">
    <source>
        <dbReference type="ARBA" id="ARBA00001966"/>
    </source>
</evidence>
<keyword evidence="9 13" id="KW-0411">Iron-sulfur</keyword>
<keyword evidence="10 13" id="KW-0520">NAD</keyword>
<dbReference type="PROSITE" id="PS51085">
    <property type="entry name" value="2FE2S_FER_2"/>
    <property type="match status" value="1"/>
</dbReference>
<evidence type="ECO:0000256" key="12">
    <source>
        <dbReference type="ARBA" id="ARBA00047712"/>
    </source>
</evidence>
<keyword evidence="7 13" id="KW-1278">Translocase</keyword>
<accession>A0ABS9DWN6</accession>
<dbReference type="SUPFAM" id="SSF50692">
    <property type="entry name" value="ADC-like"/>
    <property type="match status" value="1"/>
</dbReference>
<name>A0ABS9DWN6_9PROT</name>
<dbReference type="SUPFAM" id="SSF54862">
    <property type="entry name" value="4Fe-4S ferredoxins"/>
    <property type="match status" value="1"/>
</dbReference>
<dbReference type="Proteomes" id="UP001521209">
    <property type="component" value="Unassembled WGS sequence"/>
</dbReference>
<dbReference type="Pfam" id="PF04879">
    <property type="entry name" value="Molybdop_Fe4S4"/>
    <property type="match status" value="1"/>
</dbReference>
<keyword evidence="11" id="KW-0830">Ubiquinone</keyword>
<dbReference type="InterPro" id="IPR006963">
    <property type="entry name" value="Mopterin_OxRdtase_4Fe-4S_dom"/>
</dbReference>
<dbReference type="EC" id="7.1.1.-" evidence="13"/>